<feature type="non-terminal residue" evidence="2">
    <location>
        <position position="447"/>
    </location>
</feature>
<dbReference type="Proteomes" id="UP000677228">
    <property type="component" value="Unassembled WGS sequence"/>
</dbReference>
<gene>
    <name evidence="2" type="ORF">GPM918_LOCUS25646</name>
    <name evidence="3" type="ORF">OVA965_LOCUS35676</name>
    <name evidence="4" type="ORF">SRO942_LOCUS25663</name>
    <name evidence="5" type="ORF">TMI583_LOCUS36651</name>
</gene>
<evidence type="ECO:0000313" key="5">
    <source>
        <dbReference type="EMBL" id="CAF4263376.1"/>
    </source>
</evidence>
<comment type="caution">
    <text evidence="2">The sequence shown here is derived from an EMBL/GenBank/DDBJ whole genome shotgun (WGS) entry which is preliminary data.</text>
</comment>
<dbReference type="PANTHER" id="PTHR14905">
    <property type="entry name" value="NG37"/>
    <property type="match status" value="1"/>
</dbReference>
<name>A0A814ZBB9_9BILA</name>
<dbReference type="EMBL" id="CAJOBA010053276">
    <property type="protein sequence ID" value="CAF4263376.1"/>
    <property type="molecule type" value="Genomic_DNA"/>
</dbReference>
<dbReference type="EMBL" id="CAJOBC010010374">
    <property type="protein sequence ID" value="CAF4003491.1"/>
    <property type="molecule type" value="Genomic_DNA"/>
</dbReference>
<evidence type="ECO:0000313" key="3">
    <source>
        <dbReference type="EMBL" id="CAF1471621.1"/>
    </source>
</evidence>
<sequence>AFIPHPAIRVGGRAGDSITHTEITQIGFLRSLTKYFKDHIDDATKIDLSKSYTINDLYKLYYNVNDKEAQKYTTPIKSVIDVILVENALVDFNNATKKLPAAHFDSEAFINGSRRILTIRKLIIDDVKEKKEYKEARKYIGQLLHTLQDFYSHSNWLELGKTVINDKLGVELIIGQVASPNQSTCTNEGCLKTKVRCGPYQKLTLNKCPLIYFDCINNIRQEIITQGLLTSGFSINQFNEFGQAIFKPKNVEKCSHGGVLDTSSYVNAVGGINKDTVSAIYSPHHYLHYDAADLATNQTEKFFNDLRRDLGDQDYAELFDIHPSKSKMIVQGFVDKFRKYHFFTNSVSSGMSFGHNLYLNFKNSIKNRFSKIKKLFGRQTEVPDYKTGAEDSNGDLKPGDKDDVHTGILMKRLFHIDQDLSSNKNVHQQDLIHRKRIIEVLRQTYDR</sequence>
<evidence type="ECO:0000313" key="6">
    <source>
        <dbReference type="Proteomes" id="UP000663829"/>
    </source>
</evidence>
<protein>
    <recommendedName>
        <fullName evidence="1">VWA7 N-terminal domain-containing protein</fullName>
    </recommendedName>
</protein>
<accession>A0A814ZBB9</accession>
<dbReference type="Proteomes" id="UP000663829">
    <property type="component" value="Unassembled WGS sequence"/>
</dbReference>
<dbReference type="InterPro" id="IPR056862">
    <property type="entry name" value="VWA7_N"/>
</dbReference>
<dbReference type="Proteomes" id="UP000682733">
    <property type="component" value="Unassembled WGS sequence"/>
</dbReference>
<dbReference type="Pfam" id="PF25107">
    <property type="entry name" value="VWA7_N"/>
    <property type="match status" value="1"/>
</dbReference>
<evidence type="ECO:0000313" key="2">
    <source>
        <dbReference type="EMBL" id="CAF1240754.1"/>
    </source>
</evidence>
<organism evidence="2 6">
    <name type="scientific">Didymodactylos carnosus</name>
    <dbReference type="NCBI Taxonomy" id="1234261"/>
    <lineage>
        <taxon>Eukaryota</taxon>
        <taxon>Metazoa</taxon>
        <taxon>Spiralia</taxon>
        <taxon>Gnathifera</taxon>
        <taxon>Rotifera</taxon>
        <taxon>Eurotatoria</taxon>
        <taxon>Bdelloidea</taxon>
        <taxon>Philodinida</taxon>
        <taxon>Philodinidae</taxon>
        <taxon>Didymodactylos</taxon>
    </lineage>
</organism>
<dbReference type="OrthoDB" id="301415at2759"/>
<dbReference type="PANTHER" id="PTHR14905:SF7">
    <property type="entry name" value="VON WILLEBRAND FACTOR A DOMAIN-CONTAINING PROTEIN 7"/>
    <property type="match status" value="1"/>
</dbReference>
<dbReference type="Proteomes" id="UP000681722">
    <property type="component" value="Unassembled WGS sequence"/>
</dbReference>
<feature type="domain" description="VWA7 N-terminal" evidence="1">
    <location>
        <begin position="59"/>
        <end position="315"/>
    </location>
</feature>
<dbReference type="EMBL" id="CAJNOQ010010030">
    <property type="protein sequence ID" value="CAF1240754.1"/>
    <property type="molecule type" value="Genomic_DNA"/>
</dbReference>
<dbReference type="InterPro" id="IPR052577">
    <property type="entry name" value="VWA7"/>
</dbReference>
<keyword evidence="6" id="KW-1185">Reference proteome</keyword>
<dbReference type="AlphaFoldDB" id="A0A814ZBB9"/>
<reference evidence="2" key="1">
    <citation type="submission" date="2021-02" db="EMBL/GenBank/DDBJ databases">
        <authorList>
            <person name="Nowell W R."/>
        </authorList>
    </citation>
    <scope>NUCLEOTIDE SEQUENCE</scope>
</reference>
<evidence type="ECO:0000313" key="4">
    <source>
        <dbReference type="EMBL" id="CAF4003491.1"/>
    </source>
</evidence>
<dbReference type="EMBL" id="CAJNOK010031383">
    <property type="protein sequence ID" value="CAF1471621.1"/>
    <property type="molecule type" value="Genomic_DNA"/>
</dbReference>
<evidence type="ECO:0000259" key="1">
    <source>
        <dbReference type="Pfam" id="PF25107"/>
    </source>
</evidence>
<proteinExistence type="predicted"/>